<sequence length="502" mass="57957">MNIPNILFYKIIQYVLECDFYNAKYKLSMGLVNRMLFEYLQTNYFTMVSIDKLLLNCTTKKFKENVLNHLVNRYCLLSNPISMNIPIYTIFRDSGYGMKNVFIKGLLPLYKNIQTLDIYFNFFSDLSLSDFPSLRNLSLSTVGYGTFPVLNLDIVPPLTHLSISINQLPQFESFQSLITSVENSLVSLNIEFQMHNHWADVSIDSMNFLTTHPKNKLQSFSFRATGAVFKSKEILDTQIDSLRELEMTYYDNSVYNFICNSNVLTSLTLNIVEPSDITTLLPLLNQRPNIKHLDITYKHHGENEVWIPLIYITKLKLKLTNISSEKYLNSNYNVTSLLDLDIDNIIIRSNQIIPESLTRMIRECISIKKLRVTFKSNDASTVLGALSTSDILSDNQSLTQLDISTIQITDYIDSFLNLFKHLDKIPTLQRVSVTYSIINKDETRKPNESNHGWNLISIQRPLSTNVFFFKANFIRGGNIPSTNTKEQPIEKKKSFFQKLFKN</sequence>
<protein>
    <recommendedName>
        <fullName evidence="3">F-box domain-containing protein</fullName>
    </recommendedName>
</protein>
<reference evidence="1 2" key="1">
    <citation type="submission" date="2015-12" db="EMBL/GenBank/DDBJ databases">
        <title>Dictyostelia acquired genes for synthesis and detection of signals that induce cell-type specialization by lateral gene transfer from prokaryotes.</title>
        <authorList>
            <person name="Gloeckner G."/>
            <person name="Schaap P."/>
        </authorList>
    </citation>
    <scope>NUCLEOTIDE SEQUENCE [LARGE SCALE GENOMIC DNA]</scope>
    <source>
        <strain evidence="1 2">TK</strain>
    </source>
</reference>
<dbReference type="InParanoid" id="A0A151Z827"/>
<keyword evidence="2" id="KW-1185">Reference proteome</keyword>
<comment type="caution">
    <text evidence="1">The sequence shown here is derived from an EMBL/GenBank/DDBJ whole genome shotgun (WGS) entry which is preliminary data.</text>
</comment>
<dbReference type="Gene3D" id="3.80.10.10">
    <property type="entry name" value="Ribonuclease Inhibitor"/>
    <property type="match status" value="1"/>
</dbReference>
<organism evidence="1 2">
    <name type="scientific">Tieghemostelium lacteum</name>
    <name type="common">Slime mold</name>
    <name type="synonym">Dictyostelium lacteum</name>
    <dbReference type="NCBI Taxonomy" id="361077"/>
    <lineage>
        <taxon>Eukaryota</taxon>
        <taxon>Amoebozoa</taxon>
        <taxon>Evosea</taxon>
        <taxon>Eumycetozoa</taxon>
        <taxon>Dictyostelia</taxon>
        <taxon>Dictyosteliales</taxon>
        <taxon>Raperosteliaceae</taxon>
        <taxon>Tieghemostelium</taxon>
    </lineage>
</organism>
<dbReference type="SUPFAM" id="SSF52047">
    <property type="entry name" value="RNI-like"/>
    <property type="match status" value="1"/>
</dbReference>
<evidence type="ECO:0000313" key="2">
    <source>
        <dbReference type="Proteomes" id="UP000076078"/>
    </source>
</evidence>
<accession>A0A151Z827</accession>
<name>A0A151Z827_TIELA</name>
<evidence type="ECO:0000313" key="1">
    <source>
        <dbReference type="EMBL" id="KYQ90119.1"/>
    </source>
</evidence>
<dbReference type="EMBL" id="LODT01000037">
    <property type="protein sequence ID" value="KYQ90119.1"/>
    <property type="molecule type" value="Genomic_DNA"/>
</dbReference>
<gene>
    <name evidence="1" type="ORF">DLAC_08703</name>
</gene>
<proteinExistence type="predicted"/>
<dbReference type="Proteomes" id="UP000076078">
    <property type="component" value="Unassembled WGS sequence"/>
</dbReference>
<dbReference type="AlphaFoldDB" id="A0A151Z827"/>
<dbReference type="InterPro" id="IPR032675">
    <property type="entry name" value="LRR_dom_sf"/>
</dbReference>
<evidence type="ECO:0008006" key="3">
    <source>
        <dbReference type="Google" id="ProtNLM"/>
    </source>
</evidence>